<feature type="chain" id="PRO_5030622185" evidence="1">
    <location>
        <begin position="22"/>
        <end position="143"/>
    </location>
</feature>
<dbReference type="PANTHER" id="PTHR35535">
    <property type="entry name" value="HEAT SHOCK PROTEIN HSLJ"/>
    <property type="match status" value="1"/>
</dbReference>
<dbReference type="InterPro" id="IPR053147">
    <property type="entry name" value="Hsp_HslJ-like"/>
</dbReference>
<organism evidence="3">
    <name type="scientific">Leucothrix mucor</name>
    <dbReference type="NCBI Taxonomy" id="45248"/>
    <lineage>
        <taxon>Bacteria</taxon>
        <taxon>Pseudomonadati</taxon>
        <taxon>Pseudomonadota</taxon>
        <taxon>Gammaproteobacteria</taxon>
        <taxon>Thiotrichales</taxon>
        <taxon>Thiotrichaceae</taxon>
        <taxon>Leucothrix</taxon>
    </lineage>
</organism>
<feature type="signal peptide" evidence="1">
    <location>
        <begin position="1"/>
        <end position="21"/>
    </location>
</feature>
<evidence type="ECO:0000259" key="2">
    <source>
        <dbReference type="Pfam" id="PF03724"/>
    </source>
</evidence>
<dbReference type="InterPro" id="IPR038670">
    <property type="entry name" value="HslJ-like_sf"/>
</dbReference>
<evidence type="ECO:0000313" key="3">
    <source>
        <dbReference type="EMBL" id="HFC92428.1"/>
    </source>
</evidence>
<keyword evidence="1" id="KW-0732">Signal</keyword>
<proteinExistence type="predicted"/>
<dbReference type="Proteomes" id="UP000885750">
    <property type="component" value="Unassembled WGS sequence"/>
</dbReference>
<dbReference type="Gene3D" id="2.40.128.270">
    <property type="match status" value="1"/>
</dbReference>
<name>A0A7V2T2Z1_LEUMU</name>
<dbReference type="EMBL" id="DRMS01000240">
    <property type="protein sequence ID" value="HFC92428.1"/>
    <property type="molecule type" value="Genomic_DNA"/>
</dbReference>
<gene>
    <name evidence="3" type="ORF">ENJ51_06410</name>
</gene>
<dbReference type="Pfam" id="PF03724">
    <property type="entry name" value="META"/>
    <property type="match status" value="1"/>
</dbReference>
<comment type="caution">
    <text evidence="3">The sequence shown here is derived from an EMBL/GenBank/DDBJ whole genome shotgun (WGS) entry which is preliminary data.</text>
</comment>
<reference evidence="3" key="1">
    <citation type="journal article" date="2020" name="mSystems">
        <title>Genome- and Community-Level Interaction Insights into Carbon Utilization and Element Cycling Functions of Hydrothermarchaeota in Hydrothermal Sediment.</title>
        <authorList>
            <person name="Zhou Z."/>
            <person name="Liu Y."/>
            <person name="Xu W."/>
            <person name="Pan J."/>
            <person name="Luo Z.H."/>
            <person name="Li M."/>
        </authorList>
    </citation>
    <scope>NUCLEOTIDE SEQUENCE [LARGE SCALE GENOMIC DNA]</scope>
    <source>
        <strain evidence="3">HyVt-493</strain>
    </source>
</reference>
<evidence type="ECO:0000256" key="1">
    <source>
        <dbReference type="SAM" id="SignalP"/>
    </source>
</evidence>
<dbReference type="PROSITE" id="PS51257">
    <property type="entry name" value="PROKAR_LIPOPROTEIN"/>
    <property type="match status" value="1"/>
</dbReference>
<dbReference type="InterPro" id="IPR005184">
    <property type="entry name" value="DUF306_Meta_HslJ"/>
</dbReference>
<accession>A0A7V2T2Z1</accession>
<feature type="domain" description="DUF306" evidence="2">
    <location>
        <begin position="34"/>
        <end position="137"/>
    </location>
</feature>
<protein>
    <submittedName>
        <fullName evidence="3">META domain-containing protein</fullName>
    </submittedName>
</protein>
<dbReference type="PANTHER" id="PTHR35535:SF1">
    <property type="entry name" value="HEAT SHOCK PROTEIN HSLJ"/>
    <property type="match status" value="1"/>
</dbReference>
<dbReference type="AlphaFoldDB" id="A0A7V2T2Z1"/>
<sequence>MKNLNKLIITLSLCATMLLIGSCNEVKSPTSKVATLANTSWKLVVMNGKQMRKGKRAITLNFSESRASGFSGCNQYFSDYALSNSNDIKFTMIGSTKRGCFPQKITKRERRYLNILRATHSFRDRGDHLILKGGQGKMKFIKQ</sequence>